<dbReference type="GO" id="GO:0006412">
    <property type="term" value="P:translation"/>
    <property type="evidence" value="ECO:0007669"/>
    <property type="project" value="UniProtKB-UniRule"/>
</dbReference>
<dbReference type="PANTHER" id="PTHR35534:SF1">
    <property type="entry name" value="LARGE RIBOSOMAL SUBUNIT PROTEIN BL32"/>
    <property type="match status" value="1"/>
</dbReference>
<evidence type="ECO:0000313" key="7">
    <source>
        <dbReference type="EMBL" id="QBO35650.1"/>
    </source>
</evidence>
<dbReference type="Pfam" id="PF01783">
    <property type="entry name" value="Ribosomal_L32p"/>
    <property type="match status" value="1"/>
</dbReference>
<dbReference type="GO" id="GO:0003735">
    <property type="term" value="F:structural constituent of ribosome"/>
    <property type="evidence" value="ECO:0007669"/>
    <property type="project" value="InterPro"/>
</dbReference>
<dbReference type="RefSeq" id="WP_133362729.1">
    <property type="nucleotide sequence ID" value="NZ_CP037940.1"/>
</dbReference>
<dbReference type="OrthoDB" id="9812874at2"/>
<proteinExistence type="inferred from homology"/>
<dbReference type="KEGG" id="wei:EQG49_03835"/>
<evidence type="ECO:0000256" key="3">
    <source>
        <dbReference type="ARBA" id="ARBA00023274"/>
    </source>
</evidence>
<evidence type="ECO:0000256" key="5">
    <source>
        <dbReference type="HAMAP-Rule" id="MF_00340"/>
    </source>
</evidence>
<keyword evidence="8" id="KW-1185">Reference proteome</keyword>
<protein>
    <recommendedName>
        <fullName evidence="4 5">Large ribosomal subunit protein bL32</fullName>
    </recommendedName>
</protein>
<dbReference type="Proteomes" id="UP000292886">
    <property type="component" value="Chromosome"/>
</dbReference>
<dbReference type="InterPro" id="IPR002677">
    <property type="entry name" value="Ribosomal_bL32"/>
</dbReference>
<feature type="region of interest" description="Disordered" evidence="6">
    <location>
        <begin position="1"/>
        <end position="29"/>
    </location>
</feature>
<evidence type="ECO:0000256" key="4">
    <source>
        <dbReference type="ARBA" id="ARBA00035178"/>
    </source>
</evidence>
<feature type="compositionally biased region" description="Basic residues" evidence="6">
    <location>
        <begin position="7"/>
        <end position="19"/>
    </location>
</feature>
<name>A0A4P6YSM0_9LACO</name>
<organism evidence="7 8">
    <name type="scientific">Periweissella cryptocerci</name>
    <dbReference type="NCBI Taxonomy" id="2506420"/>
    <lineage>
        <taxon>Bacteria</taxon>
        <taxon>Bacillati</taxon>
        <taxon>Bacillota</taxon>
        <taxon>Bacilli</taxon>
        <taxon>Lactobacillales</taxon>
        <taxon>Lactobacillaceae</taxon>
        <taxon>Periweissella</taxon>
    </lineage>
</organism>
<dbReference type="SUPFAM" id="SSF57829">
    <property type="entry name" value="Zn-binding ribosomal proteins"/>
    <property type="match status" value="1"/>
</dbReference>
<accession>A0A4P6YSM0</accession>
<dbReference type="InterPro" id="IPR044957">
    <property type="entry name" value="Ribosomal_bL32_bact"/>
</dbReference>
<evidence type="ECO:0000256" key="2">
    <source>
        <dbReference type="ARBA" id="ARBA00022980"/>
    </source>
</evidence>
<dbReference type="NCBIfam" id="TIGR01031">
    <property type="entry name" value="rpmF_bact"/>
    <property type="match status" value="1"/>
</dbReference>
<keyword evidence="3 5" id="KW-0687">Ribonucleoprotein</keyword>
<comment type="similarity">
    <text evidence="1 5">Belongs to the bacterial ribosomal protein bL32 family.</text>
</comment>
<sequence>MAVPSHKTSKSNKRARRGGNTKLNMPAIHLDPTTGEYVLSHHVSSKGTYNGRQVLAKDAK</sequence>
<dbReference type="InterPro" id="IPR011332">
    <property type="entry name" value="Ribosomal_zn-bd"/>
</dbReference>
<reference evidence="8" key="1">
    <citation type="submission" date="2019-03" db="EMBL/GenBank/DDBJ databases">
        <title>Weissella sp. 26KH-42 Genome sequencing.</title>
        <authorList>
            <person name="Heo J."/>
            <person name="Kim S.-J."/>
            <person name="Kim J.-S."/>
            <person name="Hong S.-B."/>
            <person name="Kwon S.-W."/>
        </authorList>
    </citation>
    <scope>NUCLEOTIDE SEQUENCE [LARGE SCALE GENOMIC DNA]</scope>
    <source>
        <strain evidence="8">26KH-42</strain>
    </source>
</reference>
<dbReference type="EMBL" id="CP037940">
    <property type="protein sequence ID" value="QBO35650.1"/>
    <property type="molecule type" value="Genomic_DNA"/>
</dbReference>
<gene>
    <name evidence="5 7" type="primary">rpmF</name>
    <name evidence="7" type="ORF">EQG49_03835</name>
</gene>
<keyword evidence="2 5" id="KW-0689">Ribosomal protein</keyword>
<dbReference type="PANTHER" id="PTHR35534">
    <property type="entry name" value="50S RIBOSOMAL PROTEIN L32"/>
    <property type="match status" value="1"/>
</dbReference>
<dbReference type="AlphaFoldDB" id="A0A4P6YSM0"/>
<dbReference type="GO" id="GO:0015934">
    <property type="term" value="C:large ribosomal subunit"/>
    <property type="evidence" value="ECO:0007669"/>
    <property type="project" value="InterPro"/>
</dbReference>
<evidence type="ECO:0000256" key="6">
    <source>
        <dbReference type="SAM" id="MobiDB-lite"/>
    </source>
</evidence>
<dbReference type="HAMAP" id="MF_00340">
    <property type="entry name" value="Ribosomal_bL32"/>
    <property type="match status" value="1"/>
</dbReference>
<evidence type="ECO:0000256" key="1">
    <source>
        <dbReference type="ARBA" id="ARBA00008560"/>
    </source>
</evidence>
<evidence type="ECO:0000313" key="8">
    <source>
        <dbReference type="Proteomes" id="UP000292886"/>
    </source>
</evidence>